<gene>
    <name evidence="7" type="ORF">ACFO0P_00780</name>
</gene>
<dbReference type="InterPro" id="IPR050351">
    <property type="entry name" value="BphY/WalK/GraS-like"/>
</dbReference>
<dbReference type="Pfam" id="PF13185">
    <property type="entry name" value="GAF_2"/>
    <property type="match status" value="1"/>
</dbReference>
<evidence type="ECO:0000313" key="7">
    <source>
        <dbReference type="EMBL" id="MFC4452302.1"/>
    </source>
</evidence>
<dbReference type="SUPFAM" id="SSF55874">
    <property type="entry name" value="ATPase domain of HSP90 chaperone/DNA topoisomerase II/histidine kinase"/>
    <property type="match status" value="1"/>
</dbReference>
<evidence type="ECO:0000256" key="3">
    <source>
        <dbReference type="ARBA" id="ARBA00022553"/>
    </source>
</evidence>
<name>A0ABV8Y3C3_9DEIO</name>
<dbReference type="SUPFAM" id="SSF55781">
    <property type="entry name" value="GAF domain-like"/>
    <property type="match status" value="3"/>
</dbReference>
<dbReference type="Proteomes" id="UP001595939">
    <property type="component" value="Unassembled WGS sequence"/>
</dbReference>
<evidence type="ECO:0000256" key="2">
    <source>
        <dbReference type="ARBA" id="ARBA00012438"/>
    </source>
</evidence>
<keyword evidence="4" id="KW-0808">Transferase</keyword>
<evidence type="ECO:0000313" key="8">
    <source>
        <dbReference type="Proteomes" id="UP001595939"/>
    </source>
</evidence>
<dbReference type="Pfam" id="PF01590">
    <property type="entry name" value="GAF"/>
    <property type="match status" value="1"/>
</dbReference>
<proteinExistence type="predicted"/>
<dbReference type="Pfam" id="PF08448">
    <property type="entry name" value="PAS_4"/>
    <property type="match status" value="1"/>
</dbReference>
<reference evidence="8" key="1">
    <citation type="journal article" date="2019" name="Int. J. Syst. Evol. Microbiol.">
        <title>The Global Catalogue of Microorganisms (GCM) 10K type strain sequencing project: providing services to taxonomists for standard genome sequencing and annotation.</title>
        <authorList>
            <consortium name="The Broad Institute Genomics Platform"/>
            <consortium name="The Broad Institute Genome Sequencing Center for Infectious Disease"/>
            <person name="Wu L."/>
            <person name="Ma J."/>
        </authorList>
    </citation>
    <scope>NUCLEOTIDE SEQUENCE [LARGE SCALE GENOMIC DNA]</scope>
    <source>
        <strain evidence="8">CCUG 39970</strain>
    </source>
</reference>
<dbReference type="PRINTS" id="PR00344">
    <property type="entry name" value="BCTRLSENSOR"/>
</dbReference>
<dbReference type="InterPro" id="IPR004358">
    <property type="entry name" value="Sig_transdc_His_kin-like_C"/>
</dbReference>
<dbReference type="InterPro" id="IPR029016">
    <property type="entry name" value="GAF-like_dom_sf"/>
</dbReference>
<dbReference type="SUPFAM" id="SSF55785">
    <property type="entry name" value="PYP-like sensor domain (PAS domain)"/>
    <property type="match status" value="1"/>
</dbReference>
<keyword evidence="3" id="KW-0597">Phosphoprotein</keyword>
<dbReference type="InterPro" id="IPR036097">
    <property type="entry name" value="HisK_dim/P_sf"/>
</dbReference>
<comment type="caution">
    <text evidence="7">The sequence shown here is derived from an EMBL/GenBank/DDBJ whole genome shotgun (WGS) entry which is preliminary data.</text>
</comment>
<dbReference type="PANTHER" id="PTHR42878:SF15">
    <property type="entry name" value="BACTERIOPHYTOCHROME"/>
    <property type="match status" value="1"/>
</dbReference>
<dbReference type="InterPro" id="IPR003661">
    <property type="entry name" value="HisK_dim/P_dom"/>
</dbReference>
<dbReference type="InterPro" id="IPR013656">
    <property type="entry name" value="PAS_4"/>
</dbReference>
<organism evidence="7 8">
    <name type="scientific">Deinococcus sonorensis</name>
    <dbReference type="NCBI Taxonomy" id="309891"/>
    <lineage>
        <taxon>Bacteria</taxon>
        <taxon>Thermotogati</taxon>
        <taxon>Deinococcota</taxon>
        <taxon>Deinococci</taxon>
        <taxon>Deinococcales</taxon>
        <taxon>Deinococcaceae</taxon>
        <taxon>Deinococcus</taxon>
    </lineage>
</organism>
<dbReference type="InterPro" id="IPR003594">
    <property type="entry name" value="HATPase_dom"/>
</dbReference>
<evidence type="ECO:0000256" key="1">
    <source>
        <dbReference type="ARBA" id="ARBA00000085"/>
    </source>
</evidence>
<evidence type="ECO:0000256" key="5">
    <source>
        <dbReference type="ARBA" id="ARBA00022777"/>
    </source>
</evidence>
<dbReference type="InterPro" id="IPR035965">
    <property type="entry name" value="PAS-like_dom_sf"/>
</dbReference>
<dbReference type="SMART" id="SM00387">
    <property type="entry name" value="HATPase_c"/>
    <property type="match status" value="1"/>
</dbReference>
<dbReference type="InterPro" id="IPR005467">
    <property type="entry name" value="His_kinase_dom"/>
</dbReference>
<accession>A0ABV8Y3C3</accession>
<dbReference type="SUPFAM" id="SSF47384">
    <property type="entry name" value="Homodimeric domain of signal transducing histidine kinase"/>
    <property type="match status" value="1"/>
</dbReference>
<dbReference type="InterPro" id="IPR003018">
    <property type="entry name" value="GAF"/>
</dbReference>
<dbReference type="Gene3D" id="1.10.287.130">
    <property type="match status" value="1"/>
</dbReference>
<dbReference type="Gene3D" id="3.30.450.20">
    <property type="entry name" value="PAS domain"/>
    <property type="match status" value="1"/>
</dbReference>
<dbReference type="PROSITE" id="PS50109">
    <property type="entry name" value="HIS_KIN"/>
    <property type="match status" value="1"/>
</dbReference>
<dbReference type="PANTHER" id="PTHR42878">
    <property type="entry name" value="TWO-COMPONENT HISTIDINE KINASE"/>
    <property type="match status" value="1"/>
</dbReference>
<dbReference type="Gene3D" id="3.30.450.40">
    <property type="match status" value="3"/>
</dbReference>
<dbReference type="Pfam" id="PF02518">
    <property type="entry name" value="HATPase_c"/>
    <property type="match status" value="1"/>
</dbReference>
<dbReference type="RefSeq" id="WP_380129663.1">
    <property type="nucleotide sequence ID" value="NZ_JBHSEG010000001.1"/>
</dbReference>
<dbReference type="EMBL" id="JBHSEG010000001">
    <property type="protein sequence ID" value="MFC4452302.1"/>
    <property type="molecule type" value="Genomic_DNA"/>
</dbReference>
<dbReference type="SMART" id="SM00065">
    <property type="entry name" value="GAF"/>
    <property type="match status" value="3"/>
</dbReference>
<evidence type="ECO:0000259" key="6">
    <source>
        <dbReference type="PROSITE" id="PS50109"/>
    </source>
</evidence>
<sequence length="905" mass="98073">MTLDPSPSPAPPTSLPDPLATALIVVDPLGQCRSASASAALLLRRAPGSLQGLPVWEAVPAPLDQPLKALLEAVAQGGEAQGRELYCAPWDVWLELLALPHEGGVTLHLRDISERKAAEQQPEHLLNLTRALVSAQTEEDVIRAALDIGLPAAGAYAGLVLLVSEDGTELGARYTHGYDPSITEQWRSYALSTHLPITDAVRLRRPVFVREAQFGTYPALLRDHAAQTRSVAALPLWAGDAVYGCLALSFEHDQRFAPTTQQFLTSLAAQFGLAFDRVRLARYTARQASTSAFLAEASELLSGSLDEQATLEQLTRLAVPRLADWCGVYLPRGEMIEATAVTHSDPSKVESLRQLVRRVPMHASDAGGAPQIIRTGQVNFLPEVTDEMLAAMERDPEQLEWVRSIGLRSALGVPMIANGQVIGAVQLVQAESGRRFTADDIPVAVDFARRAALALSNARLYRASQTWGQQLEEQVQARTAELQDATEALHSRTLALEAFATLAQGLAEDAEPLDLIQGAQHTLLTLLPNSASTYYELEAGIWRLCAVAGDLHSPALEQALRAGLPRGQVPNLDRPFDTRQPLYQSAYRAGPWDAGTALTQHLRATAAFPVLMGADVAGVLVVGSFDQHAWPQAQREMLETGVRHLGLALHRSRVLRELSERNATLAERTAELQELNAELEAFSYTISHDLRAPVRQITGLASLLRRVLGEQVPERAAKPLGMIELSAARMMLLIDALLGLAHTSRQALRCTDVSVQALVQDVIEDLNLGTTGPAVQWSVGPLPAVYADAPLLRQVLANLLGNAVKYSATRPDPQVTVTSQEQPGEHLIIVSDNGVGFDPQHADRLFGVFQRLHRDDEFEGTGIGLATVRRIVARHGGRVWAEGRPGQGARFVFTLPRRNGSETPG</sequence>
<dbReference type="Gene3D" id="3.30.565.10">
    <property type="entry name" value="Histidine kinase-like ATPase, C-terminal domain"/>
    <property type="match status" value="1"/>
</dbReference>
<keyword evidence="5" id="KW-0418">Kinase</keyword>
<comment type="catalytic activity">
    <reaction evidence="1">
        <text>ATP + protein L-histidine = ADP + protein N-phospho-L-histidine.</text>
        <dbReference type="EC" id="2.7.13.3"/>
    </reaction>
</comment>
<dbReference type="CDD" id="cd00082">
    <property type="entry name" value="HisKA"/>
    <property type="match status" value="1"/>
</dbReference>
<keyword evidence="8" id="KW-1185">Reference proteome</keyword>
<dbReference type="InterPro" id="IPR036890">
    <property type="entry name" value="HATPase_C_sf"/>
</dbReference>
<dbReference type="SMART" id="SM00388">
    <property type="entry name" value="HisKA"/>
    <property type="match status" value="1"/>
</dbReference>
<feature type="domain" description="Histidine kinase" evidence="6">
    <location>
        <begin position="685"/>
        <end position="899"/>
    </location>
</feature>
<evidence type="ECO:0000256" key="4">
    <source>
        <dbReference type="ARBA" id="ARBA00022679"/>
    </source>
</evidence>
<protein>
    <recommendedName>
        <fullName evidence="2">histidine kinase</fullName>
        <ecNumber evidence="2">2.7.13.3</ecNumber>
    </recommendedName>
</protein>
<dbReference type="EC" id="2.7.13.3" evidence="2"/>